<feature type="region of interest" description="Disordered" evidence="1">
    <location>
        <begin position="30"/>
        <end position="80"/>
    </location>
</feature>
<gene>
    <name evidence="3" type="ordered locus">sce2615</name>
</gene>
<dbReference type="KEGG" id="scl:sce2615"/>
<dbReference type="OrthoDB" id="9858660at2"/>
<feature type="compositionally biased region" description="Low complexity" evidence="1">
    <location>
        <begin position="39"/>
        <end position="58"/>
    </location>
</feature>
<reference evidence="3 4" key="1">
    <citation type="journal article" date="2007" name="Nat. Biotechnol.">
        <title>Complete genome sequence of the myxobacterium Sorangium cellulosum.</title>
        <authorList>
            <person name="Schneiker S."/>
            <person name="Perlova O."/>
            <person name="Kaiser O."/>
            <person name="Gerth K."/>
            <person name="Alici A."/>
            <person name="Altmeyer M.O."/>
            <person name="Bartels D."/>
            <person name="Bekel T."/>
            <person name="Beyer S."/>
            <person name="Bode E."/>
            <person name="Bode H.B."/>
            <person name="Bolten C.J."/>
            <person name="Choudhuri J.V."/>
            <person name="Doss S."/>
            <person name="Elnakady Y.A."/>
            <person name="Frank B."/>
            <person name="Gaigalat L."/>
            <person name="Goesmann A."/>
            <person name="Groeger C."/>
            <person name="Gross F."/>
            <person name="Jelsbak L."/>
            <person name="Jelsbak L."/>
            <person name="Kalinowski J."/>
            <person name="Kegler C."/>
            <person name="Knauber T."/>
            <person name="Konietzny S."/>
            <person name="Kopp M."/>
            <person name="Krause L."/>
            <person name="Krug D."/>
            <person name="Linke B."/>
            <person name="Mahmud T."/>
            <person name="Martinez-Arias R."/>
            <person name="McHardy A.C."/>
            <person name="Merai M."/>
            <person name="Meyer F."/>
            <person name="Mormann S."/>
            <person name="Munoz-Dorado J."/>
            <person name="Perez J."/>
            <person name="Pradella S."/>
            <person name="Rachid S."/>
            <person name="Raddatz G."/>
            <person name="Rosenau F."/>
            <person name="Rueckert C."/>
            <person name="Sasse F."/>
            <person name="Scharfe M."/>
            <person name="Schuster S.C."/>
            <person name="Suen G."/>
            <person name="Treuner-Lange A."/>
            <person name="Velicer G.J."/>
            <person name="Vorholter F.-J."/>
            <person name="Weissman K.J."/>
            <person name="Welch R.D."/>
            <person name="Wenzel S.C."/>
            <person name="Whitworth D.E."/>
            <person name="Wilhelm S."/>
            <person name="Wittmann C."/>
            <person name="Bloecker H."/>
            <person name="Puehler A."/>
            <person name="Mueller R."/>
        </authorList>
    </citation>
    <scope>NUCLEOTIDE SEQUENCE [LARGE SCALE GENOMIC DNA]</scope>
    <source>
        <strain evidence="4">So ce56</strain>
    </source>
</reference>
<dbReference type="RefSeq" id="WP_012235247.1">
    <property type="nucleotide sequence ID" value="NC_010162.1"/>
</dbReference>
<dbReference type="Proteomes" id="UP000002139">
    <property type="component" value="Chromosome"/>
</dbReference>
<dbReference type="STRING" id="448385.sce2615"/>
<organism evidence="3 4">
    <name type="scientific">Sorangium cellulosum (strain So ce56)</name>
    <name type="common">Polyangium cellulosum (strain So ce56)</name>
    <dbReference type="NCBI Taxonomy" id="448385"/>
    <lineage>
        <taxon>Bacteria</taxon>
        <taxon>Pseudomonadati</taxon>
        <taxon>Myxococcota</taxon>
        <taxon>Polyangia</taxon>
        <taxon>Polyangiales</taxon>
        <taxon>Polyangiaceae</taxon>
        <taxon>Sorangium</taxon>
    </lineage>
</organism>
<feature type="signal peptide" evidence="2">
    <location>
        <begin position="1"/>
        <end position="20"/>
    </location>
</feature>
<sequence>MKKRVVIGMVLLGALAPAQAAESVLAPAGAAGAAGGTAAGPQAGAAGGPADAGAGAEAPQRRALEATPPPPERTARPAAAEWDAVEQVSLARVARGGACKARRQREWLRIDCSVPSVVAVRSLGAGAGGESVSVGEHRADEDGSFPSSVSVIFPVRIGDRRVIEILSIEEGYRFQTGLSTSVMISEQWLEGDAGPLVSAL</sequence>
<dbReference type="HOGENOM" id="CLU_110256_0_0_7"/>
<protein>
    <recommendedName>
        <fullName evidence="5">Secreted protein</fullName>
    </recommendedName>
</protein>
<evidence type="ECO:0000256" key="2">
    <source>
        <dbReference type="SAM" id="SignalP"/>
    </source>
</evidence>
<evidence type="ECO:0000256" key="1">
    <source>
        <dbReference type="SAM" id="MobiDB-lite"/>
    </source>
</evidence>
<evidence type="ECO:0000313" key="4">
    <source>
        <dbReference type="Proteomes" id="UP000002139"/>
    </source>
</evidence>
<evidence type="ECO:0008006" key="5">
    <source>
        <dbReference type="Google" id="ProtNLM"/>
    </source>
</evidence>
<feature type="chain" id="PRO_5002735177" description="Secreted protein" evidence="2">
    <location>
        <begin position="21"/>
        <end position="200"/>
    </location>
</feature>
<evidence type="ECO:0000313" key="3">
    <source>
        <dbReference type="EMBL" id="CAN92774.1"/>
    </source>
</evidence>
<dbReference type="AlphaFoldDB" id="A9G741"/>
<keyword evidence="2" id="KW-0732">Signal</keyword>
<proteinExistence type="predicted"/>
<keyword evidence="4" id="KW-1185">Reference proteome</keyword>
<dbReference type="BioCyc" id="SCEL448385:SCE_RS13435-MONOMER"/>
<dbReference type="EMBL" id="AM746676">
    <property type="protein sequence ID" value="CAN92774.1"/>
    <property type="molecule type" value="Genomic_DNA"/>
</dbReference>
<accession>A9G741</accession>
<name>A9G741_SORC5</name>